<evidence type="ECO:0000313" key="3">
    <source>
        <dbReference type="WBParaSite" id="EEL_0001060301-mRNA-1"/>
    </source>
</evidence>
<name>A0A0R3S731_9BILA</name>
<reference evidence="3" key="1">
    <citation type="submission" date="2017-02" db="UniProtKB">
        <authorList>
            <consortium name="WormBaseParasite"/>
        </authorList>
    </citation>
    <scope>IDENTIFICATION</scope>
</reference>
<evidence type="ECO:0000313" key="2">
    <source>
        <dbReference type="Proteomes" id="UP000050640"/>
    </source>
</evidence>
<dbReference type="Proteomes" id="UP000050640">
    <property type="component" value="Unplaced"/>
</dbReference>
<dbReference type="WBParaSite" id="EEL_0001060301-mRNA-1">
    <property type="protein sequence ID" value="EEL_0001060301-mRNA-1"/>
    <property type="gene ID" value="EEL_0001060301"/>
</dbReference>
<accession>A0A0R3S731</accession>
<protein>
    <submittedName>
        <fullName evidence="3">CCHC-type domain-containing protein</fullName>
    </submittedName>
</protein>
<proteinExistence type="predicted"/>
<dbReference type="PANTHER" id="PTHR21523:SF46">
    <property type="entry name" value="MLT-TEN (MLT-10) RELATED"/>
    <property type="match status" value="1"/>
</dbReference>
<sequence>MNKKTFETAKNLHLNWYIYAIKALLGQVGKQMYRQLTEDKQRMLASCLDEIEDDRDLIAGAKCLVQVRHKAYFNSCEQDAEHSCDRATDQSVDTPAFITVSDSEEGKSFKSYDERKNVKRYRRRTNRREKTHASRSGFDNESPKGHPPEASTQNILDLNNTKNFILHNLTTYKHLTYSVLVSNSSNQQKPMMFSKVHLNSLLSINKKSGYVNLMPSKHSIGQNEISQPLLLAQNEIRENRNVAEQSSNSSHHEKIGEMEWKREDLKKQKLVENTNLPMRSRNFRKSDWYFSVPSSFSSEQSGKLYFNPILSKHRKTKLWRRRRRSYRLITNSVIKSDHLIIDVKQAKKMPAMHDSTVKKTPTQQISKFISVMLSGKETNGSWIKTYEDITEFKKQMDQVDSSNAKVYNFRLFDLVLDNEKRTKPKVQLLEKSGMTEKDRQAVLEMVMDISGARAAIEMALDILNETSASNLEGVIFETTKRINQAFKDLEKSFDVEQQNDLKRRGFTFLEASQFKQILHQHGVKELKDVNFDLNKYEQLSRKEKEETLWAHIKRIAENETEELHRKKRQVIPASAPIILAPFMFSPAFGPSILGPVVLSPSIFSPLILNPSILSPFVLSPGIFLPFLISPYILSPYVLSPLVGAPYILSPYVLSPNIINPYVLSPLVLSPYILSPDIISPQLLGGQILSPNALSPAVYTNSFLSVSVLSPSWMSK</sequence>
<dbReference type="AlphaFoldDB" id="A0A0R3S731"/>
<dbReference type="PANTHER" id="PTHR21523">
    <property type="match status" value="1"/>
</dbReference>
<dbReference type="STRING" id="1147741.A0A0R3S731"/>
<keyword evidence="2" id="KW-1185">Reference proteome</keyword>
<feature type="compositionally biased region" description="Basic residues" evidence="1">
    <location>
        <begin position="117"/>
        <end position="130"/>
    </location>
</feature>
<evidence type="ECO:0000256" key="1">
    <source>
        <dbReference type="SAM" id="MobiDB-lite"/>
    </source>
</evidence>
<organism evidence="2 3">
    <name type="scientific">Elaeophora elaphi</name>
    <dbReference type="NCBI Taxonomy" id="1147741"/>
    <lineage>
        <taxon>Eukaryota</taxon>
        <taxon>Metazoa</taxon>
        <taxon>Ecdysozoa</taxon>
        <taxon>Nematoda</taxon>
        <taxon>Chromadorea</taxon>
        <taxon>Rhabditida</taxon>
        <taxon>Spirurina</taxon>
        <taxon>Spiruromorpha</taxon>
        <taxon>Filarioidea</taxon>
        <taxon>Onchocercidae</taxon>
        <taxon>Elaeophora</taxon>
    </lineage>
</organism>
<feature type="region of interest" description="Disordered" evidence="1">
    <location>
        <begin position="109"/>
        <end position="154"/>
    </location>
</feature>